<feature type="binding site" evidence="3">
    <location>
        <begin position="235"/>
        <end position="236"/>
    </location>
    <ligand>
        <name>FAD</name>
        <dbReference type="ChEBI" id="CHEBI:57692"/>
    </ligand>
</feature>
<dbReference type="InterPro" id="IPR014731">
    <property type="entry name" value="ETF_asu_C"/>
</dbReference>
<evidence type="ECO:0000313" key="6">
    <source>
        <dbReference type="Proteomes" id="UP000248745"/>
    </source>
</evidence>
<dbReference type="OrthoDB" id="9770286at2"/>
<evidence type="ECO:0000259" key="4">
    <source>
        <dbReference type="SMART" id="SM00893"/>
    </source>
</evidence>
<keyword evidence="2" id="KW-0249">Electron transport</keyword>
<accession>A0A2W2B6X4</accession>
<keyword evidence="3" id="KW-0285">Flavoprotein</keyword>
<evidence type="ECO:0000313" key="5">
    <source>
        <dbReference type="EMBL" id="PZF71979.1"/>
    </source>
</evidence>
<dbReference type="EMBL" id="QKTW01000020">
    <property type="protein sequence ID" value="PZF71979.1"/>
    <property type="molecule type" value="Genomic_DNA"/>
</dbReference>
<dbReference type="SUPFAM" id="SSF52467">
    <property type="entry name" value="DHS-like NAD/FAD-binding domain"/>
    <property type="match status" value="1"/>
</dbReference>
<dbReference type="RefSeq" id="WP_110999792.1">
    <property type="nucleotide sequence ID" value="NZ_QKTW01000020.1"/>
</dbReference>
<evidence type="ECO:0000256" key="3">
    <source>
        <dbReference type="PIRSR" id="PIRSR000089-1"/>
    </source>
</evidence>
<dbReference type="GO" id="GO:0009055">
    <property type="term" value="F:electron transfer activity"/>
    <property type="evidence" value="ECO:0007669"/>
    <property type="project" value="InterPro"/>
</dbReference>
<dbReference type="Gene3D" id="3.40.50.1220">
    <property type="entry name" value="TPP-binding domain"/>
    <property type="match status" value="1"/>
</dbReference>
<name>A0A2W2B6X4_9BACT</name>
<dbReference type="Gene3D" id="3.40.50.620">
    <property type="entry name" value="HUPs"/>
    <property type="match status" value="1"/>
</dbReference>
<organism evidence="5 6">
    <name type="scientific">Taibaiella soli</name>
    <dbReference type="NCBI Taxonomy" id="1649169"/>
    <lineage>
        <taxon>Bacteria</taxon>
        <taxon>Pseudomonadati</taxon>
        <taxon>Bacteroidota</taxon>
        <taxon>Chitinophagia</taxon>
        <taxon>Chitinophagales</taxon>
        <taxon>Chitinophagaceae</taxon>
        <taxon>Taibaiella</taxon>
    </lineage>
</organism>
<gene>
    <name evidence="5" type="ORF">DN068_15190</name>
</gene>
<dbReference type="Pfam" id="PF01012">
    <property type="entry name" value="ETF"/>
    <property type="match status" value="1"/>
</dbReference>
<dbReference type="PANTHER" id="PTHR43153:SF1">
    <property type="entry name" value="ELECTRON TRANSFER FLAVOPROTEIN SUBUNIT ALPHA, MITOCHONDRIAL"/>
    <property type="match status" value="1"/>
</dbReference>
<proteinExistence type="inferred from homology"/>
<sequence>MSVIVLAEHTQGVFKKKTLELVQYAAGIAQSMGTTTTAVVLGDATDAEMQGLGQYGANKVLQVADSRLDTLNARAYSKALIAAAQKEGAKVVVAPHDVTGKAVAPRVAAALKAGMVAGAVSAPDLSKGFVVKKNVFAGKAFAFVNVTSDVKVITLMPNTFQVKAGAGSASVEKLDVAFEDKDFSVKVKAVNKVTGEVPLSEAELVVSGGRGMKGPENWGILEDLAHELGAALACSRPVADSHWRPHHEHVGQTGGTIRPNLYIAVGISGAIQHLAGVNGSKTIVVINKDPEAPFFKAADYGVVGDALEIVPKLTEAVKKFKANH</sequence>
<feature type="binding site" evidence="3">
    <location>
        <position position="287"/>
    </location>
    <ligand>
        <name>FAD</name>
        <dbReference type="ChEBI" id="CHEBI:57692"/>
    </ligand>
</feature>
<dbReference type="PIRSF" id="PIRSF000089">
    <property type="entry name" value="Electra_flavoP_a"/>
    <property type="match status" value="1"/>
</dbReference>
<comment type="similarity">
    <text evidence="1">Belongs to the ETF alpha-subunit/FixB family.</text>
</comment>
<dbReference type="AlphaFoldDB" id="A0A2W2B6X4"/>
<dbReference type="InterPro" id="IPR014730">
    <property type="entry name" value="ETF_a/b_N"/>
</dbReference>
<dbReference type="InterPro" id="IPR029035">
    <property type="entry name" value="DHS-like_NAD/FAD-binding_dom"/>
</dbReference>
<dbReference type="PANTHER" id="PTHR43153">
    <property type="entry name" value="ELECTRON TRANSFER FLAVOPROTEIN ALPHA"/>
    <property type="match status" value="1"/>
</dbReference>
<comment type="cofactor">
    <cofactor evidence="3">
        <name>FAD</name>
        <dbReference type="ChEBI" id="CHEBI:57692"/>
    </cofactor>
    <text evidence="3">Binds 1 FAD per dimer.</text>
</comment>
<dbReference type="InterPro" id="IPR014729">
    <property type="entry name" value="Rossmann-like_a/b/a_fold"/>
</dbReference>
<evidence type="ECO:0000256" key="2">
    <source>
        <dbReference type="ARBA" id="ARBA00022982"/>
    </source>
</evidence>
<dbReference type="InterPro" id="IPR001308">
    <property type="entry name" value="ETF_a/FixB"/>
</dbReference>
<feature type="binding site" evidence="3">
    <location>
        <position position="210"/>
    </location>
    <ligand>
        <name>FAD</name>
        <dbReference type="ChEBI" id="CHEBI:57692"/>
    </ligand>
</feature>
<evidence type="ECO:0000256" key="1">
    <source>
        <dbReference type="ARBA" id="ARBA00005817"/>
    </source>
</evidence>
<feature type="domain" description="Electron transfer flavoprotein alpha/beta-subunit N-terminal" evidence="4">
    <location>
        <begin position="3"/>
        <end position="187"/>
    </location>
</feature>
<keyword evidence="6" id="KW-1185">Reference proteome</keyword>
<dbReference type="GO" id="GO:0050660">
    <property type="term" value="F:flavin adenine dinucleotide binding"/>
    <property type="evidence" value="ECO:0007669"/>
    <property type="project" value="InterPro"/>
</dbReference>
<dbReference type="Proteomes" id="UP000248745">
    <property type="component" value="Unassembled WGS sequence"/>
</dbReference>
<dbReference type="SUPFAM" id="SSF52402">
    <property type="entry name" value="Adenine nucleotide alpha hydrolases-like"/>
    <property type="match status" value="1"/>
</dbReference>
<protein>
    <submittedName>
        <fullName evidence="5">Electron transfer flavoprotein subunit alpha/FixB family protein</fullName>
    </submittedName>
</protein>
<keyword evidence="3" id="KW-0274">FAD</keyword>
<comment type="caution">
    <text evidence="5">The sequence shown here is derived from an EMBL/GenBank/DDBJ whole genome shotgun (WGS) entry which is preliminary data.</text>
</comment>
<reference evidence="5 6" key="1">
    <citation type="submission" date="2018-06" db="EMBL/GenBank/DDBJ databases">
        <title>Mucibacter soli gen. nov., sp. nov., a new member of the family Chitinophagaceae producing mucin.</title>
        <authorList>
            <person name="Kim M.-K."/>
            <person name="Park S."/>
            <person name="Kim T.-S."/>
            <person name="Joung Y."/>
            <person name="Han J.-H."/>
            <person name="Kim S.B."/>
        </authorList>
    </citation>
    <scope>NUCLEOTIDE SEQUENCE [LARGE SCALE GENOMIC DNA]</scope>
    <source>
        <strain evidence="5 6">R1-15</strain>
    </source>
</reference>
<feature type="binding site" evidence="3">
    <location>
        <begin position="266"/>
        <end position="273"/>
    </location>
    <ligand>
        <name>FAD</name>
        <dbReference type="ChEBI" id="CHEBI:57692"/>
    </ligand>
</feature>
<keyword evidence="2" id="KW-0813">Transport</keyword>
<dbReference type="GO" id="GO:0033539">
    <property type="term" value="P:fatty acid beta-oxidation using acyl-CoA dehydrogenase"/>
    <property type="evidence" value="ECO:0007669"/>
    <property type="project" value="TreeGrafter"/>
</dbReference>
<dbReference type="SMART" id="SM00893">
    <property type="entry name" value="ETF"/>
    <property type="match status" value="1"/>
</dbReference>
<dbReference type="Pfam" id="PF00766">
    <property type="entry name" value="ETF_alpha"/>
    <property type="match status" value="1"/>
</dbReference>